<reference evidence="1 2" key="1">
    <citation type="journal article" date="2022" name="Int. J. Syst. Evol. Microbiol.">
        <title>Neobacillus kokaensis sp. nov., isolated from soil.</title>
        <authorList>
            <person name="Yuki K."/>
            <person name="Matsubara H."/>
            <person name="Yamaguchi S."/>
        </authorList>
    </citation>
    <scope>NUCLEOTIDE SEQUENCE [LARGE SCALE GENOMIC DNA]</scope>
    <source>
        <strain evidence="1 2">LOB 377</strain>
    </source>
</reference>
<evidence type="ECO:0000313" key="1">
    <source>
        <dbReference type="EMBL" id="GHH98694.1"/>
    </source>
</evidence>
<dbReference type="EMBL" id="BNDS01000008">
    <property type="protein sequence ID" value="GHH98694.1"/>
    <property type="molecule type" value="Genomic_DNA"/>
</dbReference>
<comment type="caution">
    <text evidence="1">The sequence shown here is derived from an EMBL/GenBank/DDBJ whole genome shotgun (WGS) entry which is preliminary data.</text>
</comment>
<keyword evidence="2" id="KW-1185">Reference proteome</keyword>
<protein>
    <submittedName>
        <fullName evidence="1">Uncharacterized protein</fullName>
    </submittedName>
</protein>
<sequence>MKVDEELDVVDAVQGDQLEFFCYIDEKKGKKAIENSVKQDKLFKIAVRKFQQPHRNGHIRSDTPRQLVFEK</sequence>
<accession>A0ABQ3N288</accession>
<dbReference type="Proteomes" id="UP000637074">
    <property type="component" value="Unassembled WGS sequence"/>
</dbReference>
<proteinExistence type="predicted"/>
<evidence type="ECO:0000313" key="2">
    <source>
        <dbReference type="Proteomes" id="UP000637074"/>
    </source>
</evidence>
<name>A0ABQ3N288_9BACI</name>
<organism evidence="1 2">
    <name type="scientific">Neobacillus kokaensis</name>
    <dbReference type="NCBI Taxonomy" id="2759023"/>
    <lineage>
        <taxon>Bacteria</taxon>
        <taxon>Bacillati</taxon>
        <taxon>Bacillota</taxon>
        <taxon>Bacilli</taxon>
        <taxon>Bacillales</taxon>
        <taxon>Bacillaceae</taxon>
        <taxon>Neobacillus</taxon>
    </lineage>
</organism>
<gene>
    <name evidence="1" type="ORF">AM1BK_22370</name>
</gene>